<accession>A0A7W7SJT1</accession>
<keyword evidence="5" id="KW-1185">Reference proteome</keyword>
<evidence type="ECO:0000259" key="3">
    <source>
        <dbReference type="Pfam" id="PF05193"/>
    </source>
</evidence>
<evidence type="ECO:0000313" key="4">
    <source>
        <dbReference type="EMBL" id="MBB4951188.1"/>
    </source>
</evidence>
<protein>
    <submittedName>
        <fullName evidence="4">Putative Zn-dependent peptidase</fullName>
    </submittedName>
</protein>
<evidence type="ECO:0000259" key="2">
    <source>
        <dbReference type="Pfam" id="PF00675"/>
    </source>
</evidence>
<dbReference type="Proteomes" id="UP000573327">
    <property type="component" value="Unassembled WGS sequence"/>
</dbReference>
<dbReference type="Pfam" id="PF00675">
    <property type="entry name" value="Peptidase_M16"/>
    <property type="match status" value="1"/>
</dbReference>
<dbReference type="InterPro" id="IPR050361">
    <property type="entry name" value="MPP/UQCRC_Complex"/>
</dbReference>
<organism evidence="4 5">
    <name type="scientific">Kitasatospora gansuensis</name>
    <dbReference type="NCBI Taxonomy" id="258050"/>
    <lineage>
        <taxon>Bacteria</taxon>
        <taxon>Bacillati</taxon>
        <taxon>Actinomycetota</taxon>
        <taxon>Actinomycetes</taxon>
        <taxon>Kitasatosporales</taxon>
        <taxon>Streptomycetaceae</taxon>
        <taxon>Kitasatospora</taxon>
    </lineage>
</organism>
<dbReference type="SUPFAM" id="SSF63411">
    <property type="entry name" value="LuxS/MPP-like metallohydrolase"/>
    <property type="match status" value="2"/>
</dbReference>
<dbReference type="InterPro" id="IPR011765">
    <property type="entry name" value="Pept_M16_N"/>
</dbReference>
<dbReference type="PANTHER" id="PTHR11851">
    <property type="entry name" value="METALLOPROTEASE"/>
    <property type="match status" value="1"/>
</dbReference>
<dbReference type="Gene3D" id="3.30.830.10">
    <property type="entry name" value="Metalloenzyme, LuxS/M16 peptidase-like"/>
    <property type="match status" value="2"/>
</dbReference>
<evidence type="ECO:0000313" key="5">
    <source>
        <dbReference type="Proteomes" id="UP000573327"/>
    </source>
</evidence>
<dbReference type="GO" id="GO:0046872">
    <property type="term" value="F:metal ion binding"/>
    <property type="evidence" value="ECO:0007669"/>
    <property type="project" value="InterPro"/>
</dbReference>
<dbReference type="RefSeq" id="WP_221503759.1">
    <property type="nucleotide sequence ID" value="NZ_JACHJR010000001.1"/>
</dbReference>
<comment type="caution">
    <text evidence="4">The sequence shown here is derived from an EMBL/GenBank/DDBJ whole genome shotgun (WGS) entry which is preliminary data.</text>
</comment>
<dbReference type="PANTHER" id="PTHR11851:SF49">
    <property type="entry name" value="MITOCHONDRIAL-PROCESSING PEPTIDASE SUBUNIT ALPHA"/>
    <property type="match status" value="1"/>
</dbReference>
<proteinExistence type="inferred from homology"/>
<dbReference type="AlphaFoldDB" id="A0A7W7SJT1"/>
<comment type="similarity">
    <text evidence="1">Belongs to the peptidase M16 family.</text>
</comment>
<dbReference type="EMBL" id="JACHJR010000001">
    <property type="protein sequence ID" value="MBB4951188.1"/>
    <property type="molecule type" value="Genomic_DNA"/>
</dbReference>
<gene>
    <name evidence="4" type="ORF">F4556_006723</name>
</gene>
<sequence length="433" mass="46539">MTAPTAAAPPAVAEVHRHRLANGLRLVVIPDPGSPAVGLAVAYGVGYRSESRSGFAHLFEHLMFQGSANLAAQEHARHIQANGGLFNGTTHRDHTCYFQAMPAEALELGLFLEADRMRAPRITPEAIATQASVVAEEIRRTVTNRPYGGFPTFQLPQVLFDSFANAHDGYGDHASLGAATVEECVDFFDRHYAPANAVLAVCGGVDPAEVVKLAERHFWAIPPRTAVPPPELAEPPLAGPRTVRRTDPLAPLPAVAVGRRMPPPDSPDYLATVVAAAVLGDGESSRLRRSLVRERRLATQVMAMAGLSGPFDSRDPDAFLVNAVCPPGVSAPHTAEAVDEVLAALAAEGPDEDELLRSVRRLQTAWFADTDPVGIRARRLAGYELLHGDGELVLDAPRRFATVTTEDVRRVTADLTGRHPAVLQLLPERKADR</sequence>
<evidence type="ECO:0000256" key="1">
    <source>
        <dbReference type="ARBA" id="ARBA00007261"/>
    </source>
</evidence>
<feature type="domain" description="Peptidase M16 N-terminal" evidence="2">
    <location>
        <begin position="33"/>
        <end position="141"/>
    </location>
</feature>
<reference evidence="4 5" key="1">
    <citation type="submission" date="2020-08" db="EMBL/GenBank/DDBJ databases">
        <title>Sequencing the genomes of 1000 actinobacteria strains.</title>
        <authorList>
            <person name="Klenk H.-P."/>
        </authorList>
    </citation>
    <scope>NUCLEOTIDE SEQUENCE [LARGE SCALE GENOMIC DNA]</scope>
    <source>
        <strain evidence="4 5">DSM 44786</strain>
    </source>
</reference>
<dbReference type="InterPro" id="IPR007863">
    <property type="entry name" value="Peptidase_M16_C"/>
</dbReference>
<dbReference type="Pfam" id="PF05193">
    <property type="entry name" value="Peptidase_M16_C"/>
    <property type="match status" value="1"/>
</dbReference>
<name>A0A7W7SJT1_9ACTN</name>
<feature type="domain" description="Peptidase M16 C-terminal" evidence="3">
    <location>
        <begin position="180"/>
        <end position="361"/>
    </location>
</feature>
<dbReference type="InterPro" id="IPR011249">
    <property type="entry name" value="Metalloenz_LuxS/M16"/>
</dbReference>